<feature type="compositionally biased region" description="Polar residues" evidence="12">
    <location>
        <begin position="348"/>
        <end position="363"/>
    </location>
</feature>
<feature type="domain" description="C2H2-type" evidence="13">
    <location>
        <begin position="866"/>
        <end position="890"/>
    </location>
</feature>
<dbReference type="Proteomes" id="UP001347796">
    <property type="component" value="Unassembled WGS sequence"/>
</dbReference>
<comment type="subcellular location">
    <subcellularLocation>
        <location evidence="1">Nucleus</location>
    </subcellularLocation>
</comment>
<dbReference type="FunFam" id="3.30.160.60:FF:000176">
    <property type="entry name" value="zinc finger protein 70"/>
    <property type="match status" value="1"/>
</dbReference>
<dbReference type="FunFam" id="3.30.160.60:FF:000478">
    <property type="entry name" value="Zinc finger protein 133"/>
    <property type="match status" value="1"/>
</dbReference>
<protein>
    <recommendedName>
        <fullName evidence="13">C2H2-type domain-containing protein</fullName>
    </recommendedName>
</protein>
<evidence type="ECO:0000313" key="14">
    <source>
        <dbReference type="EMBL" id="KAK6173902.1"/>
    </source>
</evidence>
<reference evidence="14 15" key="1">
    <citation type="submission" date="2024-01" db="EMBL/GenBank/DDBJ databases">
        <title>The genome of the rayed Mediterranean limpet Patella caerulea (Linnaeus, 1758).</title>
        <authorList>
            <person name="Anh-Thu Weber A."/>
            <person name="Halstead-Nussloch G."/>
        </authorList>
    </citation>
    <scope>NUCLEOTIDE SEQUENCE [LARGE SCALE GENOMIC DNA]</scope>
    <source>
        <strain evidence="14">AATW-2023a</strain>
        <tissue evidence="14">Whole specimen</tissue>
    </source>
</reference>
<keyword evidence="10" id="KW-0539">Nucleus</keyword>
<comment type="caution">
    <text evidence="14">The sequence shown here is derived from an EMBL/GenBank/DDBJ whole genome shotgun (WGS) entry which is preliminary data.</text>
</comment>
<dbReference type="PROSITE" id="PS00028">
    <property type="entry name" value="ZINC_FINGER_C2H2_1"/>
    <property type="match status" value="10"/>
</dbReference>
<gene>
    <name evidence="14" type="ORF">SNE40_017276</name>
</gene>
<keyword evidence="8" id="KW-0238">DNA-binding</keyword>
<name>A0AAN8JAS9_PATCE</name>
<dbReference type="GO" id="GO:0000978">
    <property type="term" value="F:RNA polymerase II cis-regulatory region sequence-specific DNA binding"/>
    <property type="evidence" value="ECO:0007669"/>
    <property type="project" value="TreeGrafter"/>
</dbReference>
<dbReference type="Pfam" id="PF12874">
    <property type="entry name" value="zf-met"/>
    <property type="match status" value="2"/>
</dbReference>
<evidence type="ECO:0000256" key="9">
    <source>
        <dbReference type="ARBA" id="ARBA00023163"/>
    </source>
</evidence>
<evidence type="ECO:0000313" key="15">
    <source>
        <dbReference type="Proteomes" id="UP001347796"/>
    </source>
</evidence>
<dbReference type="SMART" id="SM00355">
    <property type="entry name" value="ZnF_C2H2"/>
    <property type="match status" value="13"/>
</dbReference>
<evidence type="ECO:0000256" key="12">
    <source>
        <dbReference type="SAM" id="MobiDB-lite"/>
    </source>
</evidence>
<dbReference type="GO" id="GO:0005634">
    <property type="term" value="C:nucleus"/>
    <property type="evidence" value="ECO:0007669"/>
    <property type="project" value="UniProtKB-SubCell"/>
</dbReference>
<dbReference type="FunFam" id="3.30.160.60:FF:001370">
    <property type="entry name" value="Zinc finger protein"/>
    <property type="match status" value="1"/>
</dbReference>
<dbReference type="EMBL" id="JAZGQO010000011">
    <property type="protein sequence ID" value="KAK6173902.1"/>
    <property type="molecule type" value="Genomic_DNA"/>
</dbReference>
<feature type="compositionally biased region" description="Polar residues" evidence="12">
    <location>
        <begin position="262"/>
        <end position="280"/>
    </location>
</feature>
<dbReference type="SUPFAM" id="SSF57667">
    <property type="entry name" value="beta-beta-alpha zinc fingers"/>
    <property type="match status" value="7"/>
</dbReference>
<evidence type="ECO:0000256" key="2">
    <source>
        <dbReference type="ARBA" id="ARBA00006991"/>
    </source>
</evidence>
<sequence>MEIKDVNSVIPVGEIKTNFTCKFCSKSFDENTELIRHQVDHVINDNGFLCECGKRFKQSFNFTRHRRIHSGERKHVCEECGKAFNEKGDLIRHGFVHTGGHYKFQCPHCQKKLTNRSNLKYHIKVAHDIIDDLDCPFCFKTFQNAQSLQSHKEKDDCSEKYSCSKCKKYYRSKVDLERHIRSHTGQKPFSCSDCGKSFSLRSSLVCHSRSHSGTKPYICKLCGRGFSQNGNMHQHQRKQHGIKNETKTKRGLKVKPEPETFIGNSVESSSPCKNSTSFPQEHSRSESVSDDVGDMGESPETDLLNFILNSNQSKSQKNSGTPSEKREVKPNRSKILSGRGTKYFIPSGENQNTSKTPQETVPSHRQRLPPKILNQILKGLSDPDDGHHELRKDDGDVSIGAVSVATVSDENLVDVQRFLDTEVIGHKHETLQTKCISAKIPELDLSPSKSINYSTDCFRLSDFLPGQYVVKIETENTEDVLGMSTIPRKDNTEFTDISSSGRAQNDENMEQEVGGGSFCSDFITSPRLLSQLTTISQTDQQTDAASFQHVASDVLLGIDSSNAADTGGLLVIEAPQQATATGEFLVTETPQGTATGGLLVIDTPQATATGELLVTETPQSTATGRLLVSDTPQVTATGGLRVTDIPQTTATDDTDNTQNAINHELLRNILGSNTEDNRKTTSINKTIRDRILSRQLVSNLLEVSDAVAVVKREYEDESCNDLSGGMTPECEPKQSNHTDIDQLETKVSKKNKTFCCEVCRRCFTRLGNLKEHLKGHEAVRPFHCEICQVGCTSLRRLKGHMKTHNPVRDFKCLECGMGFYIQSDLIRHSRRHTGEKPFQCLTCCKCFSLKSSLVIHERQHNGEKPYSCSKCNKTFSQNSNMKQHMKRHDR</sequence>
<dbReference type="InterPro" id="IPR036236">
    <property type="entry name" value="Znf_C2H2_sf"/>
</dbReference>
<feature type="domain" description="C2H2-type" evidence="13">
    <location>
        <begin position="810"/>
        <end position="837"/>
    </location>
</feature>
<feature type="compositionally biased region" description="Low complexity" evidence="12">
    <location>
        <begin position="309"/>
        <end position="319"/>
    </location>
</feature>
<dbReference type="Gene3D" id="3.30.160.60">
    <property type="entry name" value="Classic Zinc Finger"/>
    <property type="match status" value="10"/>
</dbReference>
<feature type="domain" description="C2H2-type" evidence="13">
    <location>
        <begin position="48"/>
        <end position="74"/>
    </location>
</feature>
<dbReference type="PANTHER" id="PTHR24393">
    <property type="entry name" value="ZINC FINGER PROTEIN"/>
    <property type="match status" value="1"/>
</dbReference>
<feature type="domain" description="C2H2-type" evidence="13">
    <location>
        <begin position="838"/>
        <end position="865"/>
    </location>
</feature>
<dbReference type="GO" id="GO:0001228">
    <property type="term" value="F:DNA-binding transcription activator activity, RNA polymerase II-specific"/>
    <property type="evidence" value="ECO:0007669"/>
    <property type="project" value="TreeGrafter"/>
</dbReference>
<feature type="compositionally biased region" description="Basic and acidic residues" evidence="12">
    <location>
        <begin position="242"/>
        <end position="258"/>
    </location>
</feature>
<accession>A0AAN8JAS9</accession>
<keyword evidence="3" id="KW-0479">Metal-binding</keyword>
<keyword evidence="7" id="KW-0805">Transcription regulation</keyword>
<feature type="domain" description="C2H2-type" evidence="13">
    <location>
        <begin position="75"/>
        <end position="102"/>
    </location>
</feature>
<dbReference type="FunFam" id="3.30.160.60:FF:001480">
    <property type="entry name" value="Si:cabz01071911.3"/>
    <property type="match status" value="1"/>
</dbReference>
<evidence type="ECO:0000256" key="7">
    <source>
        <dbReference type="ARBA" id="ARBA00023015"/>
    </source>
</evidence>
<evidence type="ECO:0000256" key="8">
    <source>
        <dbReference type="ARBA" id="ARBA00023125"/>
    </source>
</evidence>
<dbReference type="FunFam" id="3.30.160.60:FF:000710">
    <property type="entry name" value="Zinc finger protein 768"/>
    <property type="match status" value="1"/>
</dbReference>
<dbReference type="Pfam" id="PF00096">
    <property type="entry name" value="zf-C2H2"/>
    <property type="match status" value="7"/>
</dbReference>
<feature type="domain" description="C2H2-type" evidence="13">
    <location>
        <begin position="754"/>
        <end position="781"/>
    </location>
</feature>
<keyword evidence="15" id="KW-1185">Reference proteome</keyword>
<dbReference type="GO" id="GO:0008270">
    <property type="term" value="F:zinc ion binding"/>
    <property type="evidence" value="ECO:0007669"/>
    <property type="project" value="UniProtKB-KW"/>
</dbReference>
<feature type="domain" description="C2H2-type" evidence="13">
    <location>
        <begin position="161"/>
        <end position="188"/>
    </location>
</feature>
<evidence type="ECO:0000259" key="13">
    <source>
        <dbReference type="PROSITE" id="PS50157"/>
    </source>
</evidence>
<keyword evidence="6" id="KW-0862">Zinc</keyword>
<keyword evidence="9" id="KW-0804">Transcription</keyword>
<feature type="domain" description="C2H2-type" evidence="13">
    <location>
        <begin position="189"/>
        <end position="216"/>
    </location>
</feature>
<evidence type="ECO:0000256" key="11">
    <source>
        <dbReference type="PROSITE-ProRule" id="PRU00042"/>
    </source>
</evidence>
<proteinExistence type="inferred from homology"/>
<organism evidence="14 15">
    <name type="scientific">Patella caerulea</name>
    <name type="common">Rayed Mediterranean limpet</name>
    <dbReference type="NCBI Taxonomy" id="87958"/>
    <lineage>
        <taxon>Eukaryota</taxon>
        <taxon>Metazoa</taxon>
        <taxon>Spiralia</taxon>
        <taxon>Lophotrochozoa</taxon>
        <taxon>Mollusca</taxon>
        <taxon>Gastropoda</taxon>
        <taxon>Patellogastropoda</taxon>
        <taxon>Patelloidea</taxon>
        <taxon>Patellidae</taxon>
        <taxon>Patella</taxon>
    </lineage>
</organism>
<dbReference type="PROSITE" id="PS50157">
    <property type="entry name" value="ZINC_FINGER_C2H2_2"/>
    <property type="match status" value="11"/>
</dbReference>
<feature type="compositionally biased region" description="Acidic residues" evidence="12">
    <location>
        <begin position="288"/>
        <end position="300"/>
    </location>
</feature>
<feature type="region of interest" description="Disordered" evidence="12">
    <location>
        <begin position="230"/>
        <end position="365"/>
    </location>
</feature>
<evidence type="ECO:0000256" key="4">
    <source>
        <dbReference type="ARBA" id="ARBA00022737"/>
    </source>
</evidence>
<evidence type="ECO:0000256" key="3">
    <source>
        <dbReference type="ARBA" id="ARBA00022723"/>
    </source>
</evidence>
<evidence type="ECO:0000256" key="1">
    <source>
        <dbReference type="ARBA" id="ARBA00004123"/>
    </source>
</evidence>
<dbReference type="AlphaFoldDB" id="A0AAN8JAS9"/>
<comment type="similarity">
    <text evidence="2">Belongs to the krueppel C2H2-type zinc-finger protein family.</text>
</comment>
<evidence type="ECO:0000256" key="5">
    <source>
        <dbReference type="ARBA" id="ARBA00022771"/>
    </source>
</evidence>
<evidence type="ECO:0000256" key="6">
    <source>
        <dbReference type="ARBA" id="ARBA00022833"/>
    </source>
</evidence>
<keyword evidence="4" id="KW-0677">Repeat</keyword>
<keyword evidence="5 11" id="KW-0863">Zinc-finger</keyword>
<evidence type="ECO:0000256" key="10">
    <source>
        <dbReference type="ARBA" id="ARBA00023242"/>
    </source>
</evidence>
<feature type="domain" description="C2H2-type" evidence="13">
    <location>
        <begin position="19"/>
        <end position="41"/>
    </location>
</feature>
<dbReference type="PANTHER" id="PTHR24393:SF15">
    <property type="entry name" value="IP01243P-RELATED"/>
    <property type="match status" value="1"/>
</dbReference>
<dbReference type="FunFam" id="3.30.160.60:FF:000688">
    <property type="entry name" value="zinc finger protein 197 isoform X1"/>
    <property type="match status" value="1"/>
</dbReference>
<feature type="domain" description="C2H2-type" evidence="13">
    <location>
        <begin position="217"/>
        <end position="245"/>
    </location>
</feature>
<feature type="domain" description="C2H2-type" evidence="13">
    <location>
        <begin position="104"/>
        <end position="127"/>
    </location>
</feature>
<dbReference type="InterPro" id="IPR013087">
    <property type="entry name" value="Znf_C2H2_type"/>
</dbReference>